<reference evidence="2 3" key="1">
    <citation type="submission" date="2023-02" db="EMBL/GenBank/DDBJ databases">
        <title>LHISI_Scaffold_Assembly.</title>
        <authorList>
            <person name="Stuart O.P."/>
            <person name="Cleave R."/>
            <person name="Magrath M.J.L."/>
            <person name="Mikheyev A.S."/>
        </authorList>
    </citation>
    <scope>NUCLEOTIDE SEQUENCE [LARGE SCALE GENOMIC DNA]</scope>
    <source>
        <strain evidence="2">Daus_M_001</strain>
        <tissue evidence="2">Leg muscle</tissue>
    </source>
</reference>
<dbReference type="EMBL" id="JARBHB010000004">
    <property type="protein sequence ID" value="KAJ8885925.1"/>
    <property type="molecule type" value="Genomic_DNA"/>
</dbReference>
<feature type="compositionally biased region" description="Basic and acidic residues" evidence="1">
    <location>
        <begin position="20"/>
        <end position="29"/>
    </location>
</feature>
<dbReference type="Proteomes" id="UP001159363">
    <property type="component" value="Chromosome X"/>
</dbReference>
<sequence>MRSEKQVQSTASADTQQPAVRHEARVKSEAKDGKIDHCLVVRTRIQVSNSPNEGAVLSVNDVLSPSEAGQLADKMTCASGLRGHFCIPYCAASKNLQIQGLYRTAVAEQLACSPPTNANRVQYLAGSLRDFHMWESCWTMPLVGGFSWVSPISLTFHYGAAPYSRQSPSLDLKTSLLRAAQISSLTPWIVPHDW</sequence>
<feature type="compositionally biased region" description="Polar residues" evidence="1">
    <location>
        <begin position="1"/>
        <end position="18"/>
    </location>
</feature>
<feature type="region of interest" description="Disordered" evidence="1">
    <location>
        <begin position="1"/>
        <end position="29"/>
    </location>
</feature>
<evidence type="ECO:0000256" key="1">
    <source>
        <dbReference type="SAM" id="MobiDB-lite"/>
    </source>
</evidence>
<name>A0ABQ9HP30_9NEOP</name>
<keyword evidence="3" id="KW-1185">Reference proteome</keyword>
<proteinExistence type="predicted"/>
<organism evidence="2 3">
    <name type="scientific">Dryococelus australis</name>
    <dbReference type="NCBI Taxonomy" id="614101"/>
    <lineage>
        <taxon>Eukaryota</taxon>
        <taxon>Metazoa</taxon>
        <taxon>Ecdysozoa</taxon>
        <taxon>Arthropoda</taxon>
        <taxon>Hexapoda</taxon>
        <taxon>Insecta</taxon>
        <taxon>Pterygota</taxon>
        <taxon>Neoptera</taxon>
        <taxon>Polyneoptera</taxon>
        <taxon>Phasmatodea</taxon>
        <taxon>Verophasmatodea</taxon>
        <taxon>Anareolatae</taxon>
        <taxon>Phasmatidae</taxon>
        <taxon>Eurycanthinae</taxon>
        <taxon>Dryococelus</taxon>
    </lineage>
</organism>
<evidence type="ECO:0000313" key="2">
    <source>
        <dbReference type="EMBL" id="KAJ8885925.1"/>
    </source>
</evidence>
<accession>A0ABQ9HP30</accession>
<gene>
    <name evidence="2" type="ORF">PR048_012131</name>
</gene>
<comment type="caution">
    <text evidence="2">The sequence shown here is derived from an EMBL/GenBank/DDBJ whole genome shotgun (WGS) entry which is preliminary data.</text>
</comment>
<protein>
    <submittedName>
        <fullName evidence="2">Uncharacterized protein</fullName>
    </submittedName>
</protein>
<evidence type="ECO:0000313" key="3">
    <source>
        <dbReference type="Proteomes" id="UP001159363"/>
    </source>
</evidence>